<dbReference type="InterPro" id="IPR029787">
    <property type="entry name" value="Nucleotide_cyclase"/>
</dbReference>
<evidence type="ECO:0000256" key="1">
    <source>
        <dbReference type="ARBA" id="ARBA00004370"/>
    </source>
</evidence>
<name>A0A087UCM5_STEMI</name>
<evidence type="ECO:0000256" key="7">
    <source>
        <dbReference type="ARBA" id="ARBA00023239"/>
    </source>
</evidence>
<dbReference type="GO" id="GO:0005886">
    <property type="term" value="C:plasma membrane"/>
    <property type="evidence" value="ECO:0007669"/>
    <property type="project" value="TreeGrafter"/>
</dbReference>
<dbReference type="GO" id="GO:0001653">
    <property type="term" value="F:peptide receptor activity"/>
    <property type="evidence" value="ECO:0007669"/>
    <property type="project" value="TreeGrafter"/>
</dbReference>
<evidence type="ECO:0000256" key="2">
    <source>
        <dbReference type="ARBA" id="ARBA00022692"/>
    </source>
</evidence>
<gene>
    <name evidence="10" type="ORF">X975_17578</name>
</gene>
<dbReference type="PANTHER" id="PTHR11920:SF494">
    <property type="entry name" value="ATRIAL NATRIURETIC PEPTIDE RECEPTOR 2"/>
    <property type="match status" value="1"/>
</dbReference>
<evidence type="ECO:0000256" key="6">
    <source>
        <dbReference type="ARBA" id="ARBA00023180"/>
    </source>
</evidence>
<keyword evidence="10" id="KW-0675">Receptor</keyword>
<evidence type="ECO:0000313" key="10">
    <source>
        <dbReference type="EMBL" id="KFM75114.1"/>
    </source>
</evidence>
<keyword evidence="4" id="KW-1133">Transmembrane helix</keyword>
<organism evidence="10 11">
    <name type="scientific">Stegodyphus mimosarum</name>
    <name type="common">African social velvet spider</name>
    <dbReference type="NCBI Taxonomy" id="407821"/>
    <lineage>
        <taxon>Eukaryota</taxon>
        <taxon>Metazoa</taxon>
        <taxon>Ecdysozoa</taxon>
        <taxon>Arthropoda</taxon>
        <taxon>Chelicerata</taxon>
        <taxon>Arachnida</taxon>
        <taxon>Araneae</taxon>
        <taxon>Araneomorphae</taxon>
        <taxon>Entelegynae</taxon>
        <taxon>Eresoidea</taxon>
        <taxon>Eresidae</taxon>
        <taxon>Stegodyphus</taxon>
    </lineage>
</organism>
<evidence type="ECO:0000256" key="3">
    <source>
        <dbReference type="ARBA" id="ARBA00022741"/>
    </source>
</evidence>
<dbReference type="Gene3D" id="3.30.70.1230">
    <property type="entry name" value="Nucleotide cyclase"/>
    <property type="match status" value="2"/>
</dbReference>
<comment type="similarity">
    <text evidence="8">Belongs to the adenylyl cyclase class-4/guanylyl cyclase family.</text>
</comment>
<dbReference type="OMA" id="CHESTAM"/>
<accession>A0A087UCM5</accession>
<keyword evidence="2" id="KW-0812">Transmembrane</keyword>
<dbReference type="SUPFAM" id="SSF55073">
    <property type="entry name" value="Nucleotide cyclase"/>
    <property type="match status" value="1"/>
</dbReference>
<comment type="subcellular location">
    <subcellularLocation>
        <location evidence="1">Membrane</location>
    </subcellularLocation>
</comment>
<feature type="domain" description="Guanylate cyclase" evidence="9">
    <location>
        <begin position="39"/>
        <end position="169"/>
    </location>
</feature>
<evidence type="ECO:0000259" key="9">
    <source>
        <dbReference type="PROSITE" id="PS50125"/>
    </source>
</evidence>
<keyword evidence="3" id="KW-0547">Nucleotide-binding</keyword>
<evidence type="ECO:0000313" key="11">
    <source>
        <dbReference type="Proteomes" id="UP000054359"/>
    </source>
</evidence>
<dbReference type="InterPro" id="IPR050401">
    <property type="entry name" value="Cyclic_nucleotide_synthase"/>
</dbReference>
<feature type="non-terminal residue" evidence="10">
    <location>
        <position position="223"/>
    </location>
</feature>
<dbReference type="AlphaFoldDB" id="A0A087UCM5"/>
<keyword evidence="5" id="KW-0472">Membrane</keyword>
<keyword evidence="6" id="KW-0325">Glycoprotein</keyword>
<reference evidence="10 11" key="1">
    <citation type="submission" date="2013-11" db="EMBL/GenBank/DDBJ databases">
        <title>Genome sequencing of Stegodyphus mimosarum.</title>
        <authorList>
            <person name="Bechsgaard J."/>
        </authorList>
    </citation>
    <scope>NUCLEOTIDE SEQUENCE [LARGE SCALE GENOMIC DNA]</scope>
</reference>
<dbReference type="OrthoDB" id="6510100at2759"/>
<dbReference type="PROSITE" id="PS00452">
    <property type="entry name" value="GUANYLATE_CYCLASE_1"/>
    <property type="match status" value="1"/>
</dbReference>
<dbReference type="Pfam" id="PF00211">
    <property type="entry name" value="Guanylate_cyc"/>
    <property type="match status" value="1"/>
</dbReference>
<proteinExistence type="inferred from homology"/>
<dbReference type="EMBL" id="KK119224">
    <property type="protein sequence ID" value="KFM75114.1"/>
    <property type="molecule type" value="Genomic_DNA"/>
</dbReference>
<evidence type="ECO:0000256" key="8">
    <source>
        <dbReference type="RuleBase" id="RU000405"/>
    </source>
</evidence>
<dbReference type="Proteomes" id="UP000054359">
    <property type="component" value="Unassembled WGS sequence"/>
</dbReference>
<keyword evidence="11" id="KW-1185">Reference proteome</keyword>
<dbReference type="SMART" id="SM00044">
    <property type="entry name" value="CYCc"/>
    <property type="match status" value="1"/>
</dbReference>
<dbReference type="STRING" id="407821.A0A087UCM5"/>
<dbReference type="GO" id="GO:0035556">
    <property type="term" value="P:intracellular signal transduction"/>
    <property type="evidence" value="ECO:0007669"/>
    <property type="project" value="InterPro"/>
</dbReference>
<dbReference type="InterPro" id="IPR001054">
    <property type="entry name" value="A/G_cyclase"/>
</dbReference>
<dbReference type="GO" id="GO:0007168">
    <property type="term" value="P:receptor guanylyl cyclase signaling pathway"/>
    <property type="evidence" value="ECO:0007669"/>
    <property type="project" value="TreeGrafter"/>
</dbReference>
<evidence type="ECO:0000256" key="5">
    <source>
        <dbReference type="ARBA" id="ARBA00023136"/>
    </source>
</evidence>
<dbReference type="InterPro" id="IPR018297">
    <property type="entry name" value="A/G_cyclase_CS"/>
</dbReference>
<keyword evidence="7 8" id="KW-0456">Lyase</keyword>
<dbReference type="PANTHER" id="PTHR11920">
    <property type="entry name" value="GUANYLYL CYCLASE"/>
    <property type="match status" value="1"/>
</dbReference>
<evidence type="ECO:0000256" key="4">
    <source>
        <dbReference type="ARBA" id="ARBA00022989"/>
    </source>
</evidence>
<dbReference type="GO" id="GO:0004383">
    <property type="term" value="F:guanylate cyclase activity"/>
    <property type="evidence" value="ECO:0007669"/>
    <property type="project" value="TreeGrafter"/>
</dbReference>
<dbReference type="GO" id="GO:0004016">
    <property type="term" value="F:adenylate cyclase activity"/>
    <property type="evidence" value="ECO:0007669"/>
    <property type="project" value="TreeGrafter"/>
</dbReference>
<dbReference type="FunFam" id="3.30.70.1230:FF:000030">
    <property type="entry name" value="Si:ch211-215j19.12"/>
    <property type="match status" value="1"/>
</dbReference>
<dbReference type="PROSITE" id="PS50125">
    <property type="entry name" value="GUANYLATE_CYCLASE_2"/>
    <property type="match status" value="1"/>
</dbReference>
<dbReference type="GO" id="GO:0000166">
    <property type="term" value="F:nucleotide binding"/>
    <property type="evidence" value="ECO:0007669"/>
    <property type="project" value="UniProtKB-KW"/>
</dbReference>
<sequence>MVGKICGSEALLMNLPEVVKFLKEIKDVFLVRNQSTKQDIRYVADELKKGCHVKPEFFESVTIFFSDIVGFTELSAQSTPLQVETIGDAYMVASGLPVRNGNNHAREIARLALRLVSALGDFRVRHMPNRKLKIRVGIHSGPCVAGIVGLKMPRYCLFGDTVNTASRMESTSEAMKIHVSHQAKAILDDFKAFVIVPRGEIEVKGKGMMKTYWLENELEKPNF</sequence>
<dbReference type="CDD" id="cd07302">
    <property type="entry name" value="CHD"/>
    <property type="match status" value="1"/>
</dbReference>
<protein>
    <submittedName>
        <fullName evidence="10">Atrial natriuretic peptide receptor 1</fullName>
    </submittedName>
</protein>